<dbReference type="Pfam" id="PF15370">
    <property type="entry name" value="NOPCHAP1"/>
    <property type="match status" value="1"/>
</dbReference>
<proteinExistence type="predicted"/>
<accession>A0AAY4DGZ2</accession>
<keyword evidence="3" id="KW-1185">Reference proteome</keyword>
<dbReference type="GO" id="GO:0062064">
    <property type="term" value="F:box C/D methylation guide snoRNP complex binding"/>
    <property type="evidence" value="ECO:0007669"/>
    <property type="project" value="TreeGrafter"/>
</dbReference>
<dbReference type="GO" id="GO:0000492">
    <property type="term" value="P:box C/D snoRNP assembly"/>
    <property type="evidence" value="ECO:0007669"/>
    <property type="project" value="InterPro"/>
</dbReference>
<feature type="compositionally biased region" description="Acidic residues" evidence="1">
    <location>
        <begin position="103"/>
        <end position="120"/>
    </location>
</feature>
<evidence type="ECO:0000313" key="3">
    <source>
        <dbReference type="Proteomes" id="UP000694580"/>
    </source>
</evidence>
<reference evidence="2" key="2">
    <citation type="submission" date="2025-08" db="UniProtKB">
        <authorList>
            <consortium name="Ensembl"/>
        </authorList>
    </citation>
    <scope>IDENTIFICATION</scope>
</reference>
<reference evidence="2 3" key="1">
    <citation type="submission" date="2020-06" db="EMBL/GenBank/DDBJ databases">
        <authorList>
            <consortium name="Wellcome Sanger Institute Data Sharing"/>
        </authorList>
    </citation>
    <scope>NUCLEOTIDE SEQUENCE [LARGE SCALE GENOMIC DNA]</scope>
</reference>
<protein>
    <submittedName>
        <fullName evidence="2">Uncharacterized protein</fullName>
    </submittedName>
</protein>
<organism evidence="2 3">
    <name type="scientific">Denticeps clupeoides</name>
    <name type="common">denticle herring</name>
    <dbReference type="NCBI Taxonomy" id="299321"/>
    <lineage>
        <taxon>Eukaryota</taxon>
        <taxon>Metazoa</taxon>
        <taxon>Chordata</taxon>
        <taxon>Craniata</taxon>
        <taxon>Vertebrata</taxon>
        <taxon>Euteleostomi</taxon>
        <taxon>Actinopterygii</taxon>
        <taxon>Neopterygii</taxon>
        <taxon>Teleostei</taxon>
        <taxon>Clupei</taxon>
        <taxon>Clupeiformes</taxon>
        <taxon>Denticipitoidei</taxon>
        <taxon>Denticipitidae</taxon>
        <taxon>Denticeps</taxon>
    </lineage>
</organism>
<dbReference type="PANTHER" id="PTHR28674:SF1">
    <property type="entry name" value="NOP PROTEIN CHAPERONE 1"/>
    <property type="match status" value="1"/>
</dbReference>
<sequence>TKLKMEHERKVHVSQELLSCGNERCTLFLFYFFNSSLFIKRTCVYIFLERLHSFLPKIAQANETLKQCMSSAPEGHFNIENVEESKNVIEMDVALVELRSSSDEAESSEDDNSDTDSEEDEKLKLPGDGSRKRKADIQVLEGEDV</sequence>
<dbReference type="PANTHER" id="PTHR28674">
    <property type="entry name" value="SIMILAR TO DNA SEGMENT, CHR 10, WAYNE STATE UNIVERSITY 102,-EXPRESSED"/>
    <property type="match status" value="1"/>
</dbReference>
<dbReference type="Ensembl" id="ENSDCDT00010054811.1">
    <property type="protein sequence ID" value="ENSDCDP00010044703.1"/>
    <property type="gene ID" value="ENSDCDG00010027626.1"/>
</dbReference>
<dbReference type="Proteomes" id="UP000694580">
    <property type="component" value="Chromosome 15"/>
</dbReference>
<reference evidence="2" key="3">
    <citation type="submission" date="2025-09" db="UniProtKB">
        <authorList>
            <consortium name="Ensembl"/>
        </authorList>
    </citation>
    <scope>IDENTIFICATION</scope>
</reference>
<feature type="region of interest" description="Disordered" evidence="1">
    <location>
        <begin position="99"/>
        <end position="145"/>
    </location>
</feature>
<dbReference type="InterPro" id="IPR027921">
    <property type="entry name" value="NOPCHAP1"/>
</dbReference>
<gene>
    <name evidence="2" type="primary">nopchap1</name>
</gene>
<evidence type="ECO:0000256" key="1">
    <source>
        <dbReference type="SAM" id="MobiDB-lite"/>
    </source>
</evidence>
<name>A0AAY4DGZ2_9TELE</name>
<evidence type="ECO:0000313" key="2">
    <source>
        <dbReference type="Ensembl" id="ENSDCDP00010044703.1"/>
    </source>
</evidence>
<dbReference type="GeneTree" id="ENSGT00940000165155"/>
<dbReference type="AlphaFoldDB" id="A0AAY4DGZ2"/>